<dbReference type="InterPro" id="IPR043502">
    <property type="entry name" value="DNA/RNA_pol_sf"/>
</dbReference>
<reference evidence="2 3" key="1">
    <citation type="submission" date="2020-04" db="EMBL/GenBank/DDBJ databases">
        <authorList>
            <person name="Wallbank WR R."/>
            <person name="Pardo Diaz C."/>
            <person name="Kozak K."/>
            <person name="Martin S."/>
            <person name="Jiggins C."/>
            <person name="Moest M."/>
            <person name="Warren A I."/>
            <person name="Byers J.R.P. K."/>
            <person name="Montejo-Kovacevich G."/>
            <person name="Yen C E."/>
        </authorList>
    </citation>
    <scope>NUCLEOTIDE SEQUENCE [LARGE SCALE GENOMIC DNA]</scope>
</reference>
<protein>
    <recommendedName>
        <fullName evidence="1">Reverse transcriptase domain-containing protein</fullName>
    </recommendedName>
</protein>
<dbReference type="PANTHER" id="PTHR33332">
    <property type="entry name" value="REVERSE TRANSCRIPTASE DOMAIN-CONTAINING PROTEIN"/>
    <property type="match status" value="1"/>
</dbReference>
<dbReference type="PROSITE" id="PS50878">
    <property type="entry name" value="RT_POL"/>
    <property type="match status" value="1"/>
</dbReference>
<feature type="domain" description="Reverse transcriptase" evidence="1">
    <location>
        <begin position="1"/>
        <end position="154"/>
    </location>
</feature>
<proteinExistence type="predicted"/>
<dbReference type="OrthoDB" id="7435674at2759"/>
<name>A0A8S0ZZF0_ARCPL</name>
<accession>A0A8S0ZZF0</accession>
<dbReference type="AlphaFoldDB" id="A0A8S0ZZF0"/>
<evidence type="ECO:0000313" key="2">
    <source>
        <dbReference type="EMBL" id="CAB3238589.1"/>
    </source>
</evidence>
<dbReference type="EMBL" id="CADEBC010000498">
    <property type="protein sequence ID" value="CAB3238589.1"/>
    <property type="molecule type" value="Genomic_DNA"/>
</dbReference>
<keyword evidence="3" id="KW-1185">Reference proteome</keyword>
<dbReference type="GO" id="GO:0071897">
    <property type="term" value="P:DNA biosynthetic process"/>
    <property type="evidence" value="ECO:0007669"/>
    <property type="project" value="UniProtKB-ARBA"/>
</dbReference>
<dbReference type="InterPro" id="IPR000477">
    <property type="entry name" value="RT_dom"/>
</dbReference>
<gene>
    <name evidence="2" type="ORF">APLA_LOCUS7447</name>
</gene>
<evidence type="ECO:0000259" key="1">
    <source>
        <dbReference type="PROSITE" id="PS50878"/>
    </source>
</evidence>
<dbReference type="Pfam" id="PF00078">
    <property type="entry name" value="RVT_1"/>
    <property type="match status" value="1"/>
</dbReference>
<evidence type="ECO:0000313" key="3">
    <source>
        <dbReference type="Proteomes" id="UP000494106"/>
    </source>
</evidence>
<dbReference type="Proteomes" id="UP000494106">
    <property type="component" value="Unassembled WGS sequence"/>
</dbReference>
<comment type="caution">
    <text evidence="2">The sequence shown here is derived from an EMBL/GenBank/DDBJ whole genome shotgun (WGS) entry which is preliminary data.</text>
</comment>
<sequence>MKAHYEMKVPGYLLRMGASYFSNRILKYDTKTGPKTFKVTGGVPQGSVLGPLLWNIMYDGLLKLELPNEVKLVAYPDDVAVVVVAKHFEEITFAFDATIEKISHWMNTVRLQLAEHKTEAVLVTGRKRLETITLQVGAHEITSQPSLRYLGVMIDARLNFKQQAQHVGAKASVVRATLSRLMPYIGGPKQRRRALLTSVVTSVLTYGIHLGRCA</sequence>
<organism evidence="2 3">
    <name type="scientific">Arctia plantaginis</name>
    <name type="common">Wood tiger moth</name>
    <name type="synonym">Phalaena plantaginis</name>
    <dbReference type="NCBI Taxonomy" id="874455"/>
    <lineage>
        <taxon>Eukaryota</taxon>
        <taxon>Metazoa</taxon>
        <taxon>Ecdysozoa</taxon>
        <taxon>Arthropoda</taxon>
        <taxon>Hexapoda</taxon>
        <taxon>Insecta</taxon>
        <taxon>Pterygota</taxon>
        <taxon>Neoptera</taxon>
        <taxon>Endopterygota</taxon>
        <taxon>Lepidoptera</taxon>
        <taxon>Glossata</taxon>
        <taxon>Ditrysia</taxon>
        <taxon>Noctuoidea</taxon>
        <taxon>Erebidae</taxon>
        <taxon>Arctiinae</taxon>
        <taxon>Arctia</taxon>
    </lineage>
</organism>
<dbReference type="SUPFAM" id="SSF56672">
    <property type="entry name" value="DNA/RNA polymerases"/>
    <property type="match status" value="1"/>
</dbReference>